<sequence length="157" mass="18265">MIRSIILKRKKRFLVFSFVLTGLAGLCFVVEQDWLNWSNQCLTASYDATADTKLKKFEISLNQEAFLRLRKTYQNGKQEYFSLQLQQLDDLNYLGNNYKGTLRLKTKEDDIIVQTYNDRKGNIDTMATVLDIPLKNMEPERLDSLQQAINFLKAKGL</sequence>
<evidence type="ECO:0000313" key="1">
    <source>
        <dbReference type="EMBL" id="PJJ79773.1"/>
    </source>
</evidence>
<gene>
    <name evidence="1" type="ORF">CLV57_2911</name>
</gene>
<evidence type="ECO:0000313" key="2">
    <source>
        <dbReference type="Proteomes" id="UP000242687"/>
    </source>
</evidence>
<dbReference type="OrthoDB" id="797136at2"/>
<organism evidence="1 2">
    <name type="scientific">Mucilaginibacter auburnensis</name>
    <dbReference type="NCBI Taxonomy" id="1457233"/>
    <lineage>
        <taxon>Bacteria</taxon>
        <taxon>Pseudomonadati</taxon>
        <taxon>Bacteroidota</taxon>
        <taxon>Sphingobacteriia</taxon>
        <taxon>Sphingobacteriales</taxon>
        <taxon>Sphingobacteriaceae</taxon>
        <taxon>Mucilaginibacter</taxon>
    </lineage>
</organism>
<dbReference type="EMBL" id="PGFJ01000002">
    <property type="protein sequence ID" value="PJJ79773.1"/>
    <property type="molecule type" value="Genomic_DNA"/>
</dbReference>
<protein>
    <submittedName>
        <fullName evidence="1">Uncharacterized protein</fullName>
    </submittedName>
</protein>
<comment type="caution">
    <text evidence="1">The sequence shown here is derived from an EMBL/GenBank/DDBJ whole genome shotgun (WGS) entry which is preliminary data.</text>
</comment>
<dbReference type="RefSeq" id="WP_100342085.1">
    <property type="nucleotide sequence ID" value="NZ_PGFJ01000002.1"/>
</dbReference>
<accession>A0A2H9VN80</accession>
<proteinExistence type="predicted"/>
<dbReference type="AlphaFoldDB" id="A0A2H9VN80"/>
<dbReference type="Proteomes" id="UP000242687">
    <property type="component" value="Unassembled WGS sequence"/>
</dbReference>
<keyword evidence="2" id="KW-1185">Reference proteome</keyword>
<name>A0A2H9VN80_9SPHI</name>
<reference evidence="1 2" key="1">
    <citation type="submission" date="2017-11" db="EMBL/GenBank/DDBJ databases">
        <title>Genomic Encyclopedia of Archaeal and Bacterial Type Strains, Phase II (KMG-II): From Individual Species to Whole Genera.</title>
        <authorList>
            <person name="Goeker M."/>
        </authorList>
    </citation>
    <scope>NUCLEOTIDE SEQUENCE [LARGE SCALE GENOMIC DNA]</scope>
    <source>
        <strain evidence="1 2">DSM 28175</strain>
    </source>
</reference>